<dbReference type="EMBL" id="JAHLQI010000002">
    <property type="protein sequence ID" value="MBU5490175.1"/>
    <property type="molecule type" value="Genomic_DNA"/>
</dbReference>
<feature type="transmembrane region" description="Helical" evidence="2">
    <location>
        <begin position="171"/>
        <end position="191"/>
    </location>
</feature>
<name>A0ABS6ERQ8_9FIRM</name>
<dbReference type="PANTHER" id="PTHR42948">
    <property type="entry name" value="TRANSPORTER"/>
    <property type="match status" value="1"/>
</dbReference>
<keyword evidence="2" id="KW-1133">Transmembrane helix</keyword>
<evidence type="ECO:0000256" key="2">
    <source>
        <dbReference type="SAM" id="Phobius"/>
    </source>
</evidence>
<dbReference type="Proteomes" id="UP000783588">
    <property type="component" value="Unassembled WGS sequence"/>
</dbReference>
<comment type="caution">
    <text evidence="3">The sequence shown here is derived from an EMBL/GenBank/DDBJ whole genome shotgun (WGS) entry which is preliminary data.</text>
</comment>
<keyword evidence="2" id="KW-0472">Membrane</keyword>
<keyword evidence="1" id="KW-0769">Symport</keyword>
<evidence type="ECO:0000313" key="3">
    <source>
        <dbReference type="EMBL" id="MBU5490175.1"/>
    </source>
</evidence>
<proteinExistence type="inferred from homology"/>
<feature type="transmembrane region" description="Helical" evidence="2">
    <location>
        <begin position="211"/>
        <end position="235"/>
    </location>
</feature>
<feature type="transmembrane region" description="Helical" evidence="2">
    <location>
        <begin position="343"/>
        <end position="363"/>
    </location>
</feature>
<comment type="similarity">
    <text evidence="1">Belongs to the sodium:neurotransmitter symporter (SNF) (TC 2.A.22) family.</text>
</comment>
<dbReference type="CDD" id="cd10336">
    <property type="entry name" value="SLC6sbd_Tyt1-Like"/>
    <property type="match status" value="1"/>
</dbReference>
<feature type="transmembrane region" description="Helical" evidence="2">
    <location>
        <begin position="12"/>
        <end position="31"/>
    </location>
</feature>
<dbReference type="PROSITE" id="PS50267">
    <property type="entry name" value="NA_NEUROTRAN_SYMP_3"/>
    <property type="match status" value="1"/>
</dbReference>
<dbReference type="InterPro" id="IPR000175">
    <property type="entry name" value="Na/ntran_symport"/>
</dbReference>
<feature type="transmembrane region" description="Helical" evidence="2">
    <location>
        <begin position="141"/>
        <end position="159"/>
    </location>
</feature>
<gene>
    <name evidence="3" type="ORF">KQI75_05995</name>
</gene>
<sequence length="451" mass="49012">MNKKRGSFSSRIGFVLAAAGSAVGLGNLWRFPYLAAKYGGGTFLLIYIILAVTFGYSLMTAEITLGRSTRLSAVGAYDKLNKKFHFIGLLTCLVPIIIVPYYGVIGGWIVKYMAVFIKDGAAAAATDNYFTNFITNPWQPFFFLVVFITITAVIVSMGVKGGIEKASTLMMPLLIVLSIIIALYSITRPGAWEGVKYYFTPHLSDVSPNTLLGAMGQMFYSMSLAMGIMVTYGSYMPDGEDIEKSVGQIELFDTGVALLAGLMIIPAVFAFSGGDSEALNAGPGLMFVTMPKVFASMQLGTLIGITFFVLVFFAALTSCISLYETVVSILGDRFHMNRRNACIVTYIICIVLGLLSAMGYGTLSGIQPLGMAFLDFFDFISNSVLMPIVALLSCLFLGWVVGIDYIAKEVKKNSSFRREPMFRVMIRWIAPIFLVAILVSSVMSALGIISI</sequence>
<dbReference type="InterPro" id="IPR047218">
    <property type="entry name" value="YocR/YhdH-like"/>
</dbReference>
<organism evidence="3 4">
    <name type="scientific">Butyricicoccus intestinisimiae</name>
    <dbReference type="NCBI Taxonomy" id="2841509"/>
    <lineage>
        <taxon>Bacteria</taxon>
        <taxon>Bacillati</taxon>
        <taxon>Bacillota</taxon>
        <taxon>Clostridia</taxon>
        <taxon>Eubacteriales</taxon>
        <taxon>Butyricicoccaceae</taxon>
        <taxon>Butyricicoccus</taxon>
    </lineage>
</organism>
<dbReference type="PROSITE" id="PS00610">
    <property type="entry name" value="NA_NEUROTRAN_SYMP_1"/>
    <property type="match status" value="1"/>
</dbReference>
<evidence type="ECO:0000256" key="1">
    <source>
        <dbReference type="RuleBase" id="RU003732"/>
    </source>
</evidence>
<accession>A0ABS6ERQ8</accession>
<feature type="transmembrane region" description="Helical" evidence="2">
    <location>
        <begin position="43"/>
        <end position="65"/>
    </location>
</feature>
<keyword evidence="1" id="KW-0813">Transport</keyword>
<reference evidence="3 4" key="1">
    <citation type="submission" date="2021-06" db="EMBL/GenBank/DDBJ databases">
        <authorList>
            <person name="Sun Q."/>
            <person name="Li D."/>
        </authorList>
    </citation>
    <scope>NUCLEOTIDE SEQUENCE [LARGE SCALE GENOMIC DNA]</scope>
    <source>
        <strain evidence="3 4">MSJd-7</strain>
    </source>
</reference>
<feature type="transmembrane region" description="Helical" evidence="2">
    <location>
        <begin position="294"/>
        <end position="323"/>
    </location>
</feature>
<evidence type="ECO:0000313" key="4">
    <source>
        <dbReference type="Proteomes" id="UP000783588"/>
    </source>
</evidence>
<dbReference type="PANTHER" id="PTHR42948:SF1">
    <property type="entry name" value="TRANSPORTER"/>
    <property type="match status" value="1"/>
</dbReference>
<dbReference type="NCBIfam" id="NF037979">
    <property type="entry name" value="Na_transp"/>
    <property type="match status" value="1"/>
</dbReference>
<dbReference type="Pfam" id="PF00209">
    <property type="entry name" value="SNF"/>
    <property type="match status" value="2"/>
</dbReference>
<protein>
    <recommendedName>
        <fullName evidence="1">Transporter</fullName>
    </recommendedName>
</protein>
<feature type="transmembrane region" description="Helical" evidence="2">
    <location>
        <begin position="383"/>
        <end position="407"/>
    </location>
</feature>
<feature type="transmembrane region" description="Helical" evidence="2">
    <location>
        <begin position="428"/>
        <end position="449"/>
    </location>
</feature>
<dbReference type="RefSeq" id="WP_216469817.1">
    <property type="nucleotide sequence ID" value="NZ_JAHLQI010000002.1"/>
</dbReference>
<feature type="transmembrane region" description="Helical" evidence="2">
    <location>
        <begin position="86"/>
        <end position="110"/>
    </location>
</feature>
<feature type="transmembrane region" description="Helical" evidence="2">
    <location>
        <begin position="256"/>
        <end position="274"/>
    </location>
</feature>
<keyword evidence="1 2" id="KW-0812">Transmembrane</keyword>
<keyword evidence="4" id="KW-1185">Reference proteome</keyword>